<reference evidence="3" key="1">
    <citation type="journal article" date="2023" name="Mol. Phylogenet. Evol.">
        <title>Genome-scale phylogeny and comparative genomics of the fungal order Sordariales.</title>
        <authorList>
            <person name="Hensen N."/>
            <person name="Bonometti L."/>
            <person name="Westerberg I."/>
            <person name="Brannstrom I.O."/>
            <person name="Guillou S."/>
            <person name="Cros-Aarteil S."/>
            <person name="Calhoun S."/>
            <person name="Haridas S."/>
            <person name="Kuo A."/>
            <person name="Mondo S."/>
            <person name="Pangilinan J."/>
            <person name="Riley R."/>
            <person name="LaButti K."/>
            <person name="Andreopoulos B."/>
            <person name="Lipzen A."/>
            <person name="Chen C."/>
            <person name="Yan M."/>
            <person name="Daum C."/>
            <person name="Ng V."/>
            <person name="Clum A."/>
            <person name="Steindorff A."/>
            <person name="Ohm R.A."/>
            <person name="Martin F."/>
            <person name="Silar P."/>
            <person name="Natvig D.O."/>
            <person name="Lalanne C."/>
            <person name="Gautier V."/>
            <person name="Ament-Velasquez S.L."/>
            <person name="Kruys A."/>
            <person name="Hutchinson M.I."/>
            <person name="Powell A.J."/>
            <person name="Barry K."/>
            <person name="Miller A.N."/>
            <person name="Grigoriev I.V."/>
            <person name="Debuchy R."/>
            <person name="Gladieux P."/>
            <person name="Hiltunen Thoren M."/>
            <person name="Johannesson H."/>
        </authorList>
    </citation>
    <scope>NUCLEOTIDE SEQUENCE [LARGE SCALE GENOMIC DNA]</scope>
    <source>
        <strain evidence="3">CBS 284.82</strain>
    </source>
</reference>
<dbReference type="CDD" id="cd12108">
    <property type="entry name" value="Hr-like"/>
    <property type="match status" value="1"/>
</dbReference>
<keyword evidence="3" id="KW-1185">Reference proteome</keyword>
<protein>
    <recommendedName>
        <fullName evidence="1">Hemerythrin-like domain-containing protein</fullName>
    </recommendedName>
</protein>
<dbReference type="PANTHER" id="PTHR38048">
    <property type="entry name" value="EXPRESSED PROTEIN"/>
    <property type="match status" value="1"/>
</dbReference>
<dbReference type="AlphaFoldDB" id="A0AAN6SLW4"/>
<dbReference type="PANTHER" id="PTHR38048:SF2">
    <property type="entry name" value="HEMERYTHRIN-LIKE DOMAIN-CONTAINING PROTEIN"/>
    <property type="match status" value="1"/>
</dbReference>
<evidence type="ECO:0000313" key="2">
    <source>
        <dbReference type="EMBL" id="KAK4033206.1"/>
    </source>
</evidence>
<gene>
    <name evidence="2" type="ORF">C8A01DRAFT_40334</name>
</gene>
<accession>A0AAN6SLW4</accession>
<dbReference type="InterPro" id="IPR053206">
    <property type="entry name" value="Dimeric_xanthone_biosynth"/>
</dbReference>
<name>A0AAN6SLW4_9PEZI</name>
<proteinExistence type="predicted"/>
<evidence type="ECO:0000259" key="1">
    <source>
        <dbReference type="Pfam" id="PF01814"/>
    </source>
</evidence>
<sequence length="256" mass="28567">MAPVYADHPFPPIPTPIFLAKDKDAKPDMFDEMASEMALVHNLIILGINSIYLQAPHIMPADEKSFCKYITCWYAVVDGHHAGEEAMFFPSVERMTGIKGIMDTNKDQHKAFHDGMDKLKAYADAVLAGKEKYEGSKVVGLIDDFGAVLTQHLADEVPTILSLRQYGDKMADLPKVLSEEGAKAMKDIGTPGMVFAFANLNVHYENDMWLGFPHAPAPVKVLMRSVFWWMYADSRKFGAVDRTGKLRHLYAVPESS</sequence>
<evidence type="ECO:0000313" key="3">
    <source>
        <dbReference type="Proteomes" id="UP001303115"/>
    </source>
</evidence>
<dbReference type="Pfam" id="PF01814">
    <property type="entry name" value="Hemerythrin"/>
    <property type="match status" value="1"/>
</dbReference>
<dbReference type="Gene3D" id="1.20.120.520">
    <property type="entry name" value="nmb1532 protein domain like"/>
    <property type="match status" value="1"/>
</dbReference>
<dbReference type="EMBL" id="MU854545">
    <property type="protein sequence ID" value="KAK4033206.1"/>
    <property type="molecule type" value="Genomic_DNA"/>
</dbReference>
<dbReference type="InterPro" id="IPR012312">
    <property type="entry name" value="Hemerythrin-like"/>
</dbReference>
<organism evidence="2 3">
    <name type="scientific">Parachaetomium inaequale</name>
    <dbReference type="NCBI Taxonomy" id="2588326"/>
    <lineage>
        <taxon>Eukaryota</taxon>
        <taxon>Fungi</taxon>
        <taxon>Dikarya</taxon>
        <taxon>Ascomycota</taxon>
        <taxon>Pezizomycotina</taxon>
        <taxon>Sordariomycetes</taxon>
        <taxon>Sordariomycetidae</taxon>
        <taxon>Sordariales</taxon>
        <taxon>Chaetomiaceae</taxon>
        <taxon>Parachaetomium</taxon>
    </lineage>
</organism>
<comment type="caution">
    <text evidence="2">The sequence shown here is derived from an EMBL/GenBank/DDBJ whole genome shotgun (WGS) entry which is preliminary data.</text>
</comment>
<feature type="domain" description="Hemerythrin-like" evidence="1">
    <location>
        <begin position="75"/>
        <end position="156"/>
    </location>
</feature>
<dbReference type="Proteomes" id="UP001303115">
    <property type="component" value="Unassembled WGS sequence"/>
</dbReference>